<comment type="caution">
    <text evidence="1">The sequence shown here is derived from an EMBL/GenBank/DDBJ whole genome shotgun (WGS) entry which is preliminary data.</text>
</comment>
<protein>
    <recommendedName>
        <fullName evidence="3">DUF1618 domain-containing protein</fullName>
    </recommendedName>
</protein>
<dbReference type="AlphaFoldDB" id="A0A5J9UAZ1"/>
<reference evidence="1 2" key="1">
    <citation type="journal article" date="2019" name="Sci. Rep.">
        <title>A high-quality genome of Eragrostis curvula grass provides insights into Poaceae evolution and supports new strategies to enhance forage quality.</title>
        <authorList>
            <person name="Carballo J."/>
            <person name="Santos B.A.C.M."/>
            <person name="Zappacosta D."/>
            <person name="Garbus I."/>
            <person name="Selva J.P."/>
            <person name="Gallo C.A."/>
            <person name="Diaz A."/>
            <person name="Albertini E."/>
            <person name="Caccamo M."/>
            <person name="Echenique V."/>
        </authorList>
    </citation>
    <scope>NUCLEOTIDE SEQUENCE [LARGE SCALE GENOMIC DNA]</scope>
    <source>
        <strain evidence="2">cv. Victoria</strain>
        <tissue evidence="1">Leaf</tissue>
    </source>
</reference>
<evidence type="ECO:0008006" key="3">
    <source>
        <dbReference type="Google" id="ProtNLM"/>
    </source>
</evidence>
<evidence type="ECO:0000313" key="2">
    <source>
        <dbReference type="Proteomes" id="UP000324897"/>
    </source>
</evidence>
<proteinExistence type="predicted"/>
<sequence length="140" mass="16030">MQVGTLGGQSKQMDSKKRYGCLGQASGILHYAAPEKDGCTIVIWSDNDRIVSDPDKWTVKHRLSMKDAFGRDDFVHYDDQVWDWSCDYNIVAFDMEREVLFLFDYKAQKLLSYGMGKLKDIRDGHHCHHVAQSPSDLEGL</sequence>
<feature type="non-terminal residue" evidence="1">
    <location>
        <position position="1"/>
    </location>
</feature>
<dbReference type="EMBL" id="RWGY01000026">
    <property type="protein sequence ID" value="TVU20803.1"/>
    <property type="molecule type" value="Genomic_DNA"/>
</dbReference>
<accession>A0A5J9UAZ1</accession>
<dbReference type="Proteomes" id="UP000324897">
    <property type="component" value="Unassembled WGS sequence"/>
</dbReference>
<keyword evidence="2" id="KW-1185">Reference proteome</keyword>
<organism evidence="1 2">
    <name type="scientific">Eragrostis curvula</name>
    <name type="common">weeping love grass</name>
    <dbReference type="NCBI Taxonomy" id="38414"/>
    <lineage>
        <taxon>Eukaryota</taxon>
        <taxon>Viridiplantae</taxon>
        <taxon>Streptophyta</taxon>
        <taxon>Embryophyta</taxon>
        <taxon>Tracheophyta</taxon>
        <taxon>Spermatophyta</taxon>
        <taxon>Magnoliopsida</taxon>
        <taxon>Liliopsida</taxon>
        <taxon>Poales</taxon>
        <taxon>Poaceae</taxon>
        <taxon>PACMAD clade</taxon>
        <taxon>Chloridoideae</taxon>
        <taxon>Eragrostideae</taxon>
        <taxon>Eragrostidinae</taxon>
        <taxon>Eragrostis</taxon>
    </lineage>
</organism>
<dbReference type="Gramene" id="TVU20803">
    <property type="protein sequence ID" value="TVU20803"/>
    <property type="gene ID" value="EJB05_30399"/>
</dbReference>
<gene>
    <name evidence="1" type="ORF">EJB05_30399</name>
</gene>
<name>A0A5J9UAZ1_9POAL</name>
<dbReference type="OrthoDB" id="1939605at2759"/>
<evidence type="ECO:0000313" key="1">
    <source>
        <dbReference type="EMBL" id="TVU20803.1"/>
    </source>
</evidence>